<dbReference type="InterPro" id="IPR001005">
    <property type="entry name" value="SANT/Myb"/>
</dbReference>
<evidence type="ECO:0000256" key="2">
    <source>
        <dbReference type="SAM" id="MobiDB-lite"/>
    </source>
</evidence>
<dbReference type="PANTHER" id="PTHR34409">
    <property type="entry name" value="SET DOMAIN-CONTAINING PROTEIN"/>
    <property type="match status" value="1"/>
</dbReference>
<keyword evidence="1" id="KW-0175">Coiled coil</keyword>
<name>A0A4Y9ZMS7_9AGAM</name>
<feature type="compositionally biased region" description="Basic and acidic residues" evidence="2">
    <location>
        <begin position="233"/>
        <end position="257"/>
    </location>
</feature>
<feature type="region of interest" description="Disordered" evidence="2">
    <location>
        <begin position="233"/>
        <end position="274"/>
    </location>
</feature>
<feature type="region of interest" description="Disordered" evidence="2">
    <location>
        <begin position="29"/>
        <end position="154"/>
    </location>
</feature>
<evidence type="ECO:0000313" key="5">
    <source>
        <dbReference type="Proteomes" id="UP000298061"/>
    </source>
</evidence>
<keyword evidence="5" id="KW-1185">Reference proteome</keyword>
<dbReference type="STRING" id="135208.A0A4Y9ZMS7"/>
<gene>
    <name evidence="4" type="ORF">EWM64_g7857</name>
</gene>
<reference evidence="4 5" key="1">
    <citation type="submission" date="2019-02" db="EMBL/GenBank/DDBJ databases">
        <title>Genome sequencing of the rare red list fungi Hericium alpestre (H. flagellum).</title>
        <authorList>
            <person name="Buettner E."/>
            <person name="Kellner H."/>
        </authorList>
    </citation>
    <scope>NUCLEOTIDE SEQUENCE [LARGE SCALE GENOMIC DNA]</scope>
    <source>
        <strain evidence="4 5">DSM 108284</strain>
    </source>
</reference>
<sequence length="508" mass="56044">MSSSQLPPNCYVDASGQPIMWDGTQWVSYGPRLAMPQGGTQVNAPFPPPGGPNDVPQPNAGLAPPPDSEELARIHGGTPAPVAKSAGSRRSVKYDKKGKGKAVDNGKPATGQKRKYTSTPTRSKVMVLDGDDGDQDSDGNELRPRKRGRRKGVSNYSNDEVNMLLDLVENCLPTGQKGWKVIGHRHREWAIERRLAGRSDKSLENKYKQLLRTTKPTGNAVCPPDVERAHKLESHINDKVSSRELNDSDLTDHAHDTDDSDVTSDDEPHAKKKSIVRAVKTKQPLPMARTRARPSAALDALNRITQSLDPSVQAACDEERSTQLFQMTQFMAMHSQVRDLHATIGRLQAELSESSRRLRDEERRADRAVQQTTMNRMVHDLTHGRAPTAPPPGHPHAFDEHYEVTYSDGGHMSFFGNPEDAMNPDPHGSPRTICHLPNLGPNSPPRPYTAPPLPWSKPERKGSSRCTLRQAEFIQGSSSRPLDVLTRASDSDGDLVSDWEPTPDREMA</sequence>
<protein>
    <recommendedName>
        <fullName evidence="3">DUF6818 domain-containing protein</fullName>
    </recommendedName>
</protein>
<dbReference type="EMBL" id="SFCI01001301">
    <property type="protein sequence ID" value="TFY76156.1"/>
    <property type="molecule type" value="Genomic_DNA"/>
</dbReference>
<dbReference type="InterPro" id="IPR049203">
    <property type="entry name" value="DUF6818"/>
</dbReference>
<dbReference type="PANTHER" id="PTHR34409:SF1">
    <property type="entry name" value="MYB-LIKE DOMAIN-CONTAINING PROTEIN"/>
    <property type="match status" value="1"/>
</dbReference>
<feature type="compositionally biased region" description="Acidic residues" evidence="2">
    <location>
        <begin position="129"/>
        <end position="139"/>
    </location>
</feature>
<feature type="compositionally biased region" description="Pro residues" evidence="2">
    <location>
        <begin position="442"/>
        <end position="455"/>
    </location>
</feature>
<comment type="caution">
    <text evidence="4">The sequence shown here is derived from an EMBL/GenBank/DDBJ whole genome shotgun (WGS) entry which is preliminary data.</text>
</comment>
<dbReference type="Pfam" id="PF20681">
    <property type="entry name" value="DUF6818"/>
    <property type="match status" value="1"/>
</dbReference>
<proteinExistence type="predicted"/>
<organism evidence="4 5">
    <name type="scientific">Hericium alpestre</name>
    <dbReference type="NCBI Taxonomy" id="135208"/>
    <lineage>
        <taxon>Eukaryota</taxon>
        <taxon>Fungi</taxon>
        <taxon>Dikarya</taxon>
        <taxon>Basidiomycota</taxon>
        <taxon>Agaricomycotina</taxon>
        <taxon>Agaricomycetes</taxon>
        <taxon>Russulales</taxon>
        <taxon>Hericiaceae</taxon>
        <taxon>Hericium</taxon>
    </lineage>
</organism>
<evidence type="ECO:0000259" key="3">
    <source>
        <dbReference type="Pfam" id="PF20681"/>
    </source>
</evidence>
<feature type="region of interest" description="Disordered" evidence="2">
    <location>
        <begin position="409"/>
        <end position="508"/>
    </location>
</feature>
<feature type="compositionally biased region" description="Basic and acidic residues" evidence="2">
    <location>
        <begin position="92"/>
        <end position="104"/>
    </location>
</feature>
<dbReference type="Proteomes" id="UP000298061">
    <property type="component" value="Unassembled WGS sequence"/>
</dbReference>
<dbReference type="CDD" id="cd00167">
    <property type="entry name" value="SANT"/>
    <property type="match status" value="1"/>
</dbReference>
<dbReference type="AlphaFoldDB" id="A0A4Y9ZMS7"/>
<feature type="domain" description="DUF6818" evidence="3">
    <location>
        <begin position="173"/>
        <end position="251"/>
    </location>
</feature>
<accession>A0A4Y9ZMS7</accession>
<dbReference type="OrthoDB" id="99432at2759"/>
<evidence type="ECO:0000256" key="1">
    <source>
        <dbReference type="SAM" id="Coils"/>
    </source>
</evidence>
<evidence type="ECO:0000313" key="4">
    <source>
        <dbReference type="EMBL" id="TFY76156.1"/>
    </source>
</evidence>
<feature type="coiled-coil region" evidence="1">
    <location>
        <begin position="344"/>
        <end position="371"/>
    </location>
</feature>